<dbReference type="PANTHER" id="PTHR46654">
    <property type="entry name" value="E3 UBIQUITIN-PROTEIN LIGASE HECTD3"/>
    <property type="match status" value="1"/>
</dbReference>
<dbReference type="Pfam" id="PF00632">
    <property type="entry name" value="HECT"/>
    <property type="match status" value="1"/>
</dbReference>
<sequence length="2971" mass="343074">MESNLDSIYIEESSNDASFEQNNDFFQVEFDNLIVSSNFTSDLFDQSPETAEQQLIIPQGVSIVDFLNDPVAFAAASSSEIVWSSIISPILSGKPETKPYMLQLITSLFKYFKDHPIPFIENEMNRRNEIIEATNRERNALIESHYTENKIPIPNYSDFISRNFEKEFSLSPQTNFFEVTHRLYLSATENLTERHTFALFKWGMFSEDISSIIYSLSFFGQLLSLQKKNSRISLDFSIFKDTFYGLPLNNAYFHQSLQTPMSSTEIFEYIPPMNTTSFASCDASNIYVLDSNGSITRINLSTEIIDKIERFTKIDITANNPYVDDSRISIATSNGYAVILDHRIKPLLYKLPNFEFVSELNMSQNQRLTLPITSDGFYIYSFQMAKKKLNVFTLNSNGCTFIKSVTIQFNEKKHLFAPKQDLVTFCNGSLFTIAFFEEKVNNAYKYVFCHFSLIDGRNVGEEIIKSKWEILSMINYPWDRKVFEIGKYGQYRIFKLPNYSSQPPWLSKSGIIDSTFVHELSTAKRVKDAFFYVLCFLSFYSFNFNGYSFRAFINNQNYLVKSSQFFSPCTNEVISTLIKTIIVFIHIFYTNESKSSSSPRSPLLSNENYLPKEWSRTVMFTLFRLLELNLANFENRQGKEGRGNISIDCNEGEIIDLFLLIKNNKELHYLLPMVIFIITNCFSLLFKNPSKRHRELFVFLYDFLINDDDRSNDDHSNDDLLFYMTKQISNYPEFAYSLSLTEIRAVFPKLLQKLKSDTIKYCQKEFLYAYMRSVMLEMNHTYSTFQGKFTPKETQLENSFHCFSTIVVEAATPFFATLEYDEKKFDEEKFDKIPFVIFFKKWLALLEPFPQFNRASLLITSFIQPIDRTISQMIKDKHISCDPILNEKRFHKLSMIFYEMFSLFVNSISALLDGGAEIKEVCQYEWLVQSAKKENVNITKISNWVRKIDSNVGVKTIGISFQCKESMESIESPVDRSELAFFINELIRVRNPTESIDKLMNYLHQKVKNPMNSKLTNEEKRIERIILAALIKQLGLTRELYEVRILLEKQSNPVISHLVRQTMTVLYRIRNQIRLSKQMTAQLQNSNSNYENYNNFITEIRMKTAFLLNIEPWLRNNQTEKDFTEMLKQLQVFITSKISISQYLEIIDSAITSSETIKTGIAFLSSKLIDCLNSRMNVDKVCSSYMIERLFSNDSIHYYLSTLGKGFLQNDVAKIVDLFPLLIDMIKNKSIEVSLYPIIVFFMNTSITHFAKDSIFNNINELINIILNSSMSNHEINSMMVFIASALLNLIELDNSMINNESLKKIFNKFVNQNELNENNLPLEEISLKGRMKKSEKIDELISIFSNGSPVDYHIASLIIYDIIVNNDSIENKINIIYQIILTISQSVSGCESVIMKSFPYFNLDFNHVSFVYKYAPLIISGCSELIQICRKLLSQNDEEMKNVIFLILNNNFDLKNKNFYSKFLNNKLLLFGVFAILSNLIEEIHPNSLIKNTKTNQIYYIVSINNEELVSEVWQLPINSNSVQFKINLTSDFVPISLMPFQVNLFNDYSLLIPYFIDALNGKLNSGLSILVLASLREFSMSSSFLKEFIKFLHPKSLLSYIDYTNSLPFYLKLLHSHLNQKSNGFFEKIINDDFLLFNVFNPNQSFQAPISTENINNGNILLLISSVFQVDSNFNINIKISCQNYDVGVFCPSLAMNTDHLFYSKRADEVTPVESILITNNKLMGVAIIVKTPRKKSTYSKKIEKPFCLILNLLSVADVDFKLVKSEEDESNEAELTLDAFKRNEISSFEIENSYVGNTFMSIPYNILSSLPSSLSIPSEPINNDKKSPIFYNIQEEINNWQRDKNKIELPKNEKIYKCISKSENSVLYSINNNVIWVNKFNGKSFIFPFQEIETTTCLPYINLFHFPILPSSITNYYSTGISYVCRNEILNWIFINLVTSSNTIPFEETMKLFNITEKDLIKHILNLISILEPVFKNVDPSKLIDKEDKTTEKYSKTIEKVQIIDFDYNGLDQGSELRMTSLQIFSSAMLHIIEYIDKKNIQNEFADNWFNLLQDQFLNGFAHSCIPPSTSGTSSVFINMNSENSPYIISRPDVLGWIVCDVGFSSVYVMVEKCTKNDSRASKIIRCHCKINKTFITDPLTVILKPTLNIEFKKKNKTIVLIPIISNSNDTLIGSFYDLALSFKYFVYYITMKKSVLKKCQYYKTQIYSLFFKAIVSKSPFFFTYMSDIFTFLHQRQELQSSDIEGEFVLSLNLLSFYCCHVPQVFHFLSDVSELWNDKIVMKLAAFFPDFMTDDSKKEIQVGNDTSPEFLIPVSRIPDAITTNDTNLHSIIHKTKRVLKKFDSIEGYPYHILLQEWAKVTMLYPPYDVKVISPHLTQITFTHFTPERAAIRVKPDQKSLVFKIYDNINMSNEVVVKEGDVFPVGGDTIYIGCEKSDISVLDFVIISPHRSQKVDDDEKGIEIPIESFIYDHRSQFTSDIRTFCTTISSRDDQQILFCFSDKVFKKKKTLTFEVLTDDPMIFTGVSRSLHMSLNVIILRAKFLIILNWLVSTQTDLIETDPEIRSLLPSISVTFKLSLFNEEINKLSYDKPQVSLCINRKEAMNVRLGSSTDLKRTIVSQMSYEYQDPTKYRCKSDKPWKVRFVNEIGIDAGGLARELVNECAVDFMCPLCGLVVPVPNAANEVGQMDDLFIPIPSPKHDQIRIEKMYQFCGALIAICIRTGLVQQFLFPPLVWEYLLTGHLSIQRVFEIDKNYEMLITSLTEALKSDMTNDEFIERFNLKFVVLNSVGVEVPLSQRGKSIVVDKSNCNEFIACANRFRINELESNLKYMKDGFWSNLGIKPLPFIDWQTLEFAACGQSELSVNMLKNITEFSCVDQSQQDIFWAVVESFSPKERSDLLKFATGRVRLPPKRDMHSKFLIVDKMSGYDVLPTASTCFHKLHYPFYSSVEKASKMIKIAIEYSGTFENS</sequence>
<dbReference type="InterPro" id="IPR000569">
    <property type="entry name" value="HECT_dom"/>
</dbReference>
<evidence type="ECO:0000256" key="3">
    <source>
        <dbReference type="SAM" id="Phobius"/>
    </source>
</evidence>
<comment type="caution">
    <text evidence="5">The sequence shown here is derived from an EMBL/GenBank/DDBJ whole genome shotgun (WGS) entry which is preliminary data.</text>
</comment>
<evidence type="ECO:0000256" key="2">
    <source>
        <dbReference type="PROSITE-ProRule" id="PRU00104"/>
    </source>
</evidence>
<keyword evidence="3" id="KW-0812">Transmembrane</keyword>
<dbReference type="InterPro" id="IPR042469">
    <property type="entry name" value="HECTD3"/>
</dbReference>
<accession>A0ABR2KHN3</accession>
<feature type="domain" description="HECT" evidence="4">
    <location>
        <begin position="2630"/>
        <end position="2971"/>
    </location>
</feature>
<dbReference type="PANTHER" id="PTHR46654:SF1">
    <property type="entry name" value="E3 UBIQUITIN-PROTEIN LIGASE HECTD3"/>
    <property type="match status" value="1"/>
</dbReference>
<dbReference type="PROSITE" id="PS50237">
    <property type="entry name" value="HECT"/>
    <property type="match status" value="1"/>
</dbReference>
<name>A0ABR2KHN3_9EUKA</name>
<feature type="transmembrane region" description="Helical" evidence="3">
    <location>
        <begin position="667"/>
        <end position="686"/>
    </location>
</feature>
<evidence type="ECO:0000256" key="1">
    <source>
        <dbReference type="ARBA" id="ARBA00022786"/>
    </source>
</evidence>
<dbReference type="SMART" id="SM00119">
    <property type="entry name" value="HECTc"/>
    <property type="match status" value="1"/>
</dbReference>
<dbReference type="InterPro" id="IPR035983">
    <property type="entry name" value="Hect_E3_ubiquitin_ligase"/>
</dbReference>
<dbReference type="EMBL" id="JAPFFF010000005">
    <property type="protein sequence ID" value="KAK8890584.1"/>
    <property type="molecule type" value="Genomic_DNA"/>
</dbReference>
<dbReference type="Proteomes" id="UP001470230">
    <property type="component" value="Unassembled WGS sequence"/>
</dbReference>
<organism evidence="5 6">
    <name type="scientific">Tritrichomonas musculus</name>
    <dbReference type="NCBI Taxonomy" id="1915356"/>
    <lineage>
        <taxon>Eukaryota</taxon>
        <taxon>Metamonada</taxon>
        <taxon>Parabasalia</taxon>
        <taxon>Tritrichomonadida</taxon>
        <taxon>Tritrichomonadidae</taxon>
        <taxon>Tritrichomonas</taxon>
    </lineage>
</organism>
<keyword evidence="1 2" id="KW-0833">Ubl conjugation pathway</keyword>
<feature type="transmembrane region" description="Helical" evidence="3">
    <location>
        <begin position="529"/>
        <end position="553"/>
    </location>
</feature>
<evidence type="ECO:0000313" key="6">
    <source>
        <dbReference type="Proteomes" id="UP001470230"/>
    </source>
</evidence>
<keyword evidence="6" id="KW-1185">Reference proteome</keyword>
<dbReference type="Gene3D" id="3.30.2160.10">
    <property type="entry name" value="Hect, E3 ligase catalytic domain"/>
    <property type="match status" value="1"/>
</dbReference>
<gene>
    <name evidence="5" type="ORF">M9Y10_035362</name>
</gene>
<reference evidence="5 6" key="1">
    <citation type="submission" date="2024-04" db="EMBL/GenBank/DDBJ databases">
        <title>Tritrichomonas musculus Genome.</title>
        <authorList>
            <person name="Alves-Ferreira E."/>
            <person name="Grigg M."/>
            <person name="Lorenzi H."/>
            <person name="Galac M."/>
        </authorList>
    </citation>
    <scope>NUCLEOTIDE SEQUENCE [LARGE SCALE GENOMIC DNA]</scope>
    <source>
        <strain evidence="5 6">EAF2021</strain>
    </source>
</reference>
<feature type="active site" description="Glycyl thioester intermediate" evidence="2">
    <location>
        <position position="2939"/>
    </location>
</feature>
<evidence type="ECO:0000313" key="5">
    <source>
        <dbReference type="EMBL" id="KAK8890584.1"/>
    </source>
</evidence>
<dbReference type="SUPFAM" id="SSF56204">
    <property type="entry name" value="Hect, E3 ligase catalytic domain"/>
    <property type="match status" value="1"/>
</dbReference>
<keyword evidence="3" id="KW-0472">Membrane</keyword>
<dbReference type="Gene3D" id="3.30.2410.10">
    <property type="entry name" value="Hect, E3 ligase catalytic domain"/>
    <property type="match status" value="1"/>
</dbReference>
<keyword evidence="3" id="KW-1133">Transmembrane helix</keyword>
<evidence type="ECO:0000259" key="4">
    <source>
        <dbReference type="PROSITE" id="PS50237"/>
    </source>
</evidence>
<protein>
    <recommendedName>
        <fullName evidence="4">HECT domain-containing protein</fullName>
    </recommendedName>
</protein>
<dbReference type="Gene3D" id="3.90.1750.10">
    <property type="entry name" value="Hect, E3 ligase catalytic domains"/>
    <property type="match status" value="1"/>
</dbReference>
<proteinExistence type="predicted"/>